<keyword evidence="1" id="KW-0472">Membrane</keyword>
<name>N9DN32_9GAMM</name>
<sequence length="99" mass="11304">MALSPLRVTCPECQHTFTETPTRSFLGFQKISCPSCQEKMTFPLTSGFRTTYRVLFILMILMLLASLLQGQMGFPGIIGIAICYALFRDWQIRKELSFD</sequence>
<protein>
    <submittedName>
        <fullName evidence="2">Uncharacterized protein</fullName>
    </submittedName>
</protein>
<keyword evidence="1" id="KW-1133">Transmembrane helix</keyword>
<organism evidence="2 3">
    <name type="scientific">Acinetobacter bouvetii DSM 14964 = CIP 107468</name>
    <dbReference type="NCBI Taxonomy" id="1120925"/>
    <lineage>
        <taxon>Bacteria</taxon>
        <taxon>Pseudomonadati</taxon>
        <taxon>Pseudomonadota</taxon>
        <taxon>Gammaproteobacteria</taxon>
        <taxon>Moraxellales</taxon>
        <taxon>Moraxellaceae</taxon>
        <taxon>Acinetobacter</taxon>
    </lineage>
</organism>
<evidence type="ECO:0000256" key="1">
    <source>
        <dbReference type="SAM" id="Phobius"/>
    </source>
</evidence>
<dbReference type="AlphaFoldDB" id="N9DN32"/>
<feature type="transmembrane region" description="Helical" evidence="1">
    <location>
        <begin position="54"/>
        <end position="87"/>
    </location>
</feature>
<gene>
    <name evidence="2" type="ORF">F941_00458</name>
</gene>
<evidence type="ECO:0000313" key="2">
    <source>
        <dbReference type="EMBL" id="ENV84049.1"/>
    </source>
</evidence>
<proteinExistence type="predicted"/>
<keyword evidence="3" id="KW-1185">Reference proteome</keyword>
<dbReference type="Proteomes" id="UP000018460">
    <property type="component" value="Unassembled WGS sequence"/>
</dbReference>
<reference evidence="2 3" key="1">
    <citation type="submission" date="2013-02" db="EMBL/GenBank/DDBJ databases">
        <title>The Genome Sequence of Acinetobacter bouvetii CIP 107468.</title>
        <authorList>
            <consortium name="The Broad Institute Genome Sequencing Platform"/>
            <consortium name="The Broad Institute Genome Sequencing Center for Infectious Disease"/>
            <person name="Cerqueira G."/>
            <person name="Feldgarden M."/>
            <person name="Courvalin P."/>
            <person name="Perichon B."/>
            <person name="Grillot-Courvalin C."/>
            <person name="Clermont D."/>
            <person name="Rocha E."/>
            <person name="Yoon E.-J."/>
            <person name="Nemec A."/>
            <person name="Walker B."/>
            <person name="Young S.K."/>
            <person name="Zeng Q."/>
            <person name="Gargeya S."/>
            <person name="Fitzgerald M."/>
            <person name="Haas B."/>
            <person name="Abouelleil A."/>
            <person name="Alvarado L."/>
            <person name="Arachchi H.M."/>
            <person name="Berlin A.M."/>
            <person name="Chapman S.B."/>
            <person name="Dewar J."/>
            <person name="Goldberg J."/>
            <person name="Griggs A."/>
            <person name="Gujja S."/>
            <person name="Hansen M."/>
            <person name="Howarth C."/>
            <person name="Imamovic A."/>
            <person name="Larimer J."/>
            <person name="McCowan C."/>
            <person name="Murphy C."/>
            <person name="Neiman D."/>
            <person name="Pearson M."/>
            <person name="Priest M."/>
            <person name="Roberts A."/>
            <person name="Saif S."/>
            <person name="Shea T."/>
            <person name="Sisk P."/>
            <person name="Sykes S."/>
            <person name="Wortman J."/>
            <person name="Nusbaum C."/>
            <person name="Birren B."/>
        </authorList>
    </citation>
    <scope>NUCLEOTIDE SEQUENCE [LARGE SCALE GENOMIC DNA]</scope>
    <source>
        <strain evidence="2 3">CIP 107468</strain>
    </source>
</reference>
<keyword evidence="1" id="KW-0812">Transmembrane</keyword>
<evidence type="ECO:0000313" key="3">
    <source>
        <dbReference type="Proteomes" id="UP000018460"/>
    </source>
</evidence>
<dbReference type="PATRIC" id="fig|1120925.3.peg.496"/>
<comment type="caution">
    <text evidence="2">The sequence shown here is derived from an EMBL/GenBank/DDBJ whole genome shotgun (WGS) entry which is preliminary data.</text>
</comment>
<dbReference type="EMBL" id="APQD01000003">
    <property type="protein sequence ID" value="ENV84049.1"/>
    <property type="molecule type" value="Genomic_DNA"/>
</dbReference>
<accession>N9DN32</accession>